<evidence type="ECO:0000313" key="6">
    <source>
        <dbReference type="EMBL" id="MBP0902721.1"/>
    </source>
</evidence>
<evidence type="ECO:0000256" key="4">
    <source>
        <dbReference type="PROSITE-ProRule" id="PRU01161"/>
    </source>
</evidence>
<evidence type="ECO:0000256" key="2">
    <source>
        <dbReference type="ARBA" id="ARBA00022963"/>
    </source>
</evidence>
<proteinExistence type="predicted"/>
<dbReference type="Proteomes" id="UP000670776">
    <property type="component" value="Unassembled WGS sequence"/>
</dbReference>
<sequence length="743" mass="83329">MKYILTLMLFFVCFEGISQDTENDGVKVGLVLSGGGAKGLAHIGVLKVIDSLGVKVDYVAGTSMGAIIGALYASGYTGNQLDSIFRVIDFDNLINDDLPRDSKAFYERDNSEKYAITLPFENFKIKLPSALSRGQNTYSLFSKLTLHVSEINNFSELPIPFFCIATNVETGQAVMLDSGNLAQSMMASGALPSLFQAVNIGGQVLIDGGVVNNYPVDELRSKGMDVIIGVDVQDGLATREELASALDVLVQINNFRTINDMKLKIKKTDIYIKPDIKDYSVVSFSEGSKIIENGKQATVEKANVLKRLVRRNQIASKQKVNCAVNDSITINNIVIKGNEKYTRAYVLGKLKLKNNEKISYERFNNGINNLVATNNFDSFEYKLNRSEDKEGYDLIANLNETKTTTFLKLGVHFDDLYKSAALVNFTKKRWLFDNDVASLDLILGDNVRYNFEYFIDNGFYWSIGLRSRYHQFNKDISASLLLDDAQLTSTGLNKIDAKLQDQTNQMYVQTLFRKDFALSAGLEHKRLEIKTETLTTNNQTNRFVFESTDYLSVFGGLRLDTYNNKYFPSSGVYFDGDLHMYIYASSFNETFENFSLAKANMGYAFSVSNKLAFNVQTGGGFKIGDRSTQALDFALGGNGNNLINNFIPFVGYDYISLTGNSFVKASLTADYQLFKKHHITLEGNWANVDDNIFETGEWFTLPDYRGYALGYAIETFIGPIQAKYSYSPEGNQSYWFFNVGFWF</sequence>
<evidence type="ECO:0000259" key="5">
    <source>
        <dbReference type="PROSITE" id="PS51635"/>
    </source>
</evidence>
<feature type="short sequence motif" description="DGA/G" evidence="4">
    <location>
        <begin position="207"/>
        <end position="209"/>
    </location>
</feature>
<evidence type="ECO:0000313" key="7">
    <source>
        <dbReference type="Proteomes" id="UP000670776"/>
    </source>
</evidence>
<keyword evidence="2 4" id="KW-0442">Lipid degradation</keyword>
<dbReference type="SUPFAM" id="SSF52151">
    <property type="entry name" value="FabD/lysophospholipase-like"/>
    <property type="match status" value="1"/>
</dbReference>
<keyword evidence="3 4" id="KW-0443">Lipid metabolism</keyword>
<organism evidence="6 7">
    <name type="scientific">Mariniflexile gromovii</name>
    <dbReference type="NCBI Taxonomy" id="362523"/>
    <lineage>
        <taxon>Bacteria</taxon>
        <taxon>Pseudomonadati</taxon>
        <taxon>Bacteroidota</taxon>
        <taxon>Flavobacteriia</taxon>
        <taxon>Flavobacteriales</taxon>
        <taxon>Flavobacteriaceae</taxon>
        <taxon>Mariniflexile</taxon>
    </lineage>
</organism>
<comment type="caution">
    <text evidence="6">The sequence shown here is derived from an EMBL/GenBank/DDBJ whole genome shotgun (WGS) entry which is preliminary data.</text>
</comment>
<accession>A0ABS4BQ63</accession>
<dbReference type="InterPro" id="IPR043864">
    <property type="entry name" value="Omp85-like_dom"/>
</dbReference>
<feature type="short sequence motif" description="GXSXG" evidence="4">
    <location>
        <begin position="61"/>
        <end position="65"/>
    </location>
</feature>
<feature type="short sequence motif" description="GXGXXG" evidence="4">
    <location>
        <begin position="34"/>
        <end position="39"/>
    </location>
</feature>
<reference evidence="6 7" key="1">
    <citation type="submission" date="2021-04" db="EMBL/GenBank/DDBJ databases">
        <title>Mariniflexile gromovii gen. nov., sp. nov., a gliding bacterium isolated from the sea urchin Strongylocentrotus intermedius.</title>
        <authorList>
            <person name="Ko S."/>
            <person name="Le V."/>
            <person name="Ahn C.-Y."/>
            <person name="Oh H.-M."/>
        </authorList>
    </citation>
    <scope>NUCLEOTIDE SEQUENCE [LARGE SCALE GENOMIC DNA]</scope>
    <source>
        <strain evidence="6 7">KCTC 12570</strain>
    </source>
</reference>
<dbReference type="PROSITE" id="PS51635">
    <property type="entry name" value="PNPLA"/>
    <property type="match status" value="1"/>
</dbReference>
<feature type="domain" description="PNPLA" evidence="5">
    <location>
        <begin position="30"/>
        <end position="220"/>
    </location>
</feature>
<keyword evidence="7" id="KW-1185">Reference proteome</keyword>
<dbReference type="CDD" id="cd07205">
    <property type="entry name" value="Pat_PNPLA6_PNPLA7_NTE1_like"/>
    <property type="match status" value="1"/>
</dbReference>
<dbReference type="PANTHER" id="PTHR14226:SF76">
    <property type="entry name" value="NTE FAMILY PROTEIN RSSA"/>
    <property type="match status" value="1"/>
</dbReference>
<dbReference type="InterPro" id="IPR050301">
    <property type="entry name" value="NTE"/>
</dbReference>
<dbReference type="Pfam" id="PF01734">
    <property type="entry name" value="Patatin"/>
    <property type="match status" value="1"/>
</dbReference>
<evidence type="ECO:0000256" key="3">
    <source>
        <dbReference type="ARBA" id="ARBA00023098"/>
    </source>
</evidence>
<dbReference type="Gene3D" id="3.10.20.310">
    <property type="entry name" value="membrane protein fhac"/>
    <property type="match status" value="1"/>
</dbReference>
<evidence type="ECO:0000256" key="1">
    <source>
        <dbReference type="ARBA" id="ARBA00022801"/>
    </source>
</evidence>
<dbReference type="InterPro" id="IPR016035">
    <property type="entry name" value="Acyl_Trfase/lysoPLipase"/>
</dbReference>
<dbReference type="PANTHER" id="PTHR14226">
    <property type="entry name" value="NEUROPATHY TARGET ESTERASE/SWISS CHEESE D.MELANOGASTER"/>
    <property type="match status" value="1"/>
</dbReference>
<keyword evidence="1 4" id="KW-0378">Hydrolase</keyword>
<feature type="active site" description="Proton acceptor" evidence="4">
    <location>
        <position position="207"/>
    </location>
</feature>
<dbReference type="Pfam" id="PF19143">
    <property type="entry name" value="Omp85_2"/>
    <property type="match status" value="1"/>
</dbReference>
<feature type="active site" description="Nucleophile" evidence="4">
    <location>
        <position position="63"/>
    </location>
</feature>
<dbReference type="InterPro" id="IPR002641">
    <property type="entry name" value="PNPLA_dom"/>
</dbReference>
<name>A0ABS4BQ63_9FLAO</name>
<protein>
    <submittedName>
        <fullName evidence="6">Patatin-like phospholipase family protein</fullName>
    </submittedName>
</protein>
<dbReference type="Gene3D" id="3.40.1090.10">
    <property type="entry name" value="Cytosolic phospholipase A2 catalytic domain"/>
    <property type="match status" value="1"/>
</dbReference>
<dbReference type="EMBL" id="JAGJCB010000002">
    <property type="protein sequence ID" value="MBP0902721.1"/>
    <property type="molecule type" value="Genomic_DNA"/>
</dbReference>
<dbReference type="RefSeq" id="WP_209652428.1">
    <property type="nucleotide sequence ID" value="NZ_JAGJCB010000002.1"/>
</dbReference>
<gene>
    <name evidence="6" type="ORF">J8H85_02675</name>
</gene>